<evidence type="ECO:0000313" key="3">
    <source>
        <dbReference type="Proteomes" id="UP000001962"/>
    </source>
</evidence>
<dbReference type="eggNOG" id="COG3518">
    <property type="taxonomic scope" value="Bacteria"/>
</dbReference>
<dbReference type="Gene3D" id="3.10.450.40">
    <property type="match status" value="1"/>
</dbReference>
<keyword evidence="3" id="KW-1185">Reference proteome</keyword>
<reference evidence="3" key="1">
    <citation type="submission" date="2006-08" db="EMBL/GenBank/DDBJ databases">
        <title>Complete sequence of Alkalilimnicola ehrilichei MLHE-1.</title>
        <authorList>
            <person name="Copeland A."/>
            <person name="Lucas S."/>
            <person name="Lapidus A."/>
            <person name="Barry K."/>
            <person name="Detter J.C."/>
            <person name="Glavina del Rio T."/>
            <person name="Hammon N."/>
            <person name="Israni S."/>
            <person name="Dalin E."/>
            <person name="Tice H."/>
            <person name="Pitluck S."/>
            <person name="Sims D."/>
            <person name="Brettin T."/>
            <person name="Bruce D."/>
            <person name="Han C."/>
            <person name="Tapia R."/>
            <person name="Gilna P."/>
            <person name="Schmutz J."/>
            <person name="Larimer F."/>
            <person name="Land M."/>
            <person name="Hauser L."/>
            <person name="Kyrpides N."/>
            <person name="Mikhailova N."/>
            <person name="Oremland R.S."/>
            <person name="Hoeft S.E."/>
            <person name="Switzer-Blum J."/>
            <person name="Kulp T."/>
            <person name="King G."/>
            <person name="Tabita R."/>
            <person name="Witte B."/>
            <person name="Santini J.M."/>
            <person name="Basu P."/>
            <person name="Hollibaugh J.T."/>
            <person name="Xie G."/>
            <person name="Stolz J.F."/>
            <person name="Richardson P."/>
        </authorList>
    </citation>
    <scope>NUCLEOTIDE SEQUENCE [LARGE SCALE GENOMIC DNA]</scope>
    <source>
        <strain evidence="3">ATCC BAA-1101 / DSM 17681 / MLHE-1</strain>
    </source>
</reference>
<dbReference type="InterPro" id="IPR017737">
    <property type="entry name" value="TssE1-like"/>
</dbReference>
<accession>Q0ACN3</accession>
<dbReference type="Proteomes" id="UP000001962">
    <property type="component" value="Chromosome"/>
</dbReference>
<protein>
    <recommendedName>
        <fullName evidence="1">IraD/Gp25-like domain-containing protein</fullName>
    </recommendedName>
</protein>
<dbReference type="EMBL" id="CP000453">
    <property type="protein sequence ID" value="ABI55404.1"/>
    <property type="molecule type" value="Genomic_DNA"/>
</dbReference>
<gene>
    <name evidence="2" type="ordered locus">Mlg_0047</name>
</gene>
<dbReference type="PANTHER" id="PTHR38595:SF2">
    <property type="entry name" value="TYPE VI SECRETION SYSTEM BASEPLATE SUBUNIT TSSE"/>
    <property type="match status" value="1"/>
</dbReference>
<dbReference type="SUPFAM" id="SSF160719">
    <property type="entry name" value="gpW/gp25-like"/>
    <property type="match status" value="1"/>
</dbReference>
<evidence type="ECO:0000313" key="2">
    <source>
        <dbReference type="EMBL" id="ABI55404.1"/>
    </source>
</evidence>
<dbReference type="AlphaFoldDB" id="Q0ACN3"/>
<dbReference type="Pfam" id="PF04965">
    <property type="entry name" value="GPW_gp25"/>
    <property type="match status" value="1"/>
</dbReference>
<dbReference type="RefSeq" id="WP_011627800.1">
    <property type="nucleotide sequence ID" value="NC_008340.1"/>
</dbReference>
<dbReference type="PANTHER" id="PTHR38595">
    <property type="entry name" value="CYTOPLASMIC PROTEIN-RELATED"/>
    <property type="match status" value="1"/>
</dbReference>
<dbReference type="InterPro" id="IPR007048">
    <property type="entry name" value="IraD/Gp25-like"/>
</dbReference>
<name>Q0ACN3_ALKEH</name>
<proteinExistence type="predicted"/>
<feature type="domain" description="IraD/Gp25-like" evidence="1">
    <location>
        <begin position="35"/>
        <end position="121"/>
    </location>
</feature>
<dbReference type="KEGG" id="aeh:Mlg_0047"/>
<evidence type="ECO:0000259" key="1">
    <source>
        <dbReference type="Pfam" id="PF04965"/>
    </source>
</evidence>
<dbReference type="HOGENOM" id="CLU_132637_3_0_6"/>
<dbReference type="OrthoDB" id="119583at2"/>
<sequence>MALSRSYPRGPRLFERLGGLPLDPGPSAADGGVLIESIKAHLADLLNSHPGHCACAPGLGLVDFNDATLGALDLRLSIRRAVRDCIERYEPRIRQVSVEVMDQGSEPAALRFKLHAVLNTDRGDQRTTLDLMLSDRHYRFID</sequence>
<organism evidence="2 3">
    <name type="scientific">Alkalilimnicola ehrlichii (strain ATCC BAA-1101 / DSM 17681 / MLHE-1)</name>
    <dbReference type="NCBI Taxonomy" id="187272"/>
    <lineage>
        <taxon>Bacteria</taxon>
        <taxon>Pseudomonadati</taxon>
        <taxon>Pseudomonadota</taxon>
        <taxon>Gammaproteobacteria</taxon>
        <taxon>Chromatiales</taxon>
        <taxon>Ectothiorhodospiraceae</taxon>
        <taxon>Alkalilimnicola</taxon>
    </lineage>
</organism>
<dbReference type="InterPro" id="IPR053176">
    <property type="entry name" value="T6SS_TssE1-like"/>
</dbReference>
<dbReference type="NCBIfam" id="TIGR03357">
    <property type="entry name" value="VI_zyme"/>
    <property type="match status" value="1"/>
</dbReference>